<sequence length="103" mass="10234">MLHSPRPPGAAVGQVLFTVEASVARRAGAGEGGHVVGAGAWAAGVAQALVHVAGASWAGETREAGAGKGAHAVLARATVQAWVCGQEEGSLPPHPADYTHLIN</sequence>
<accession>A0A8D2EL36</accession>
<protein>
    <submittedName>
        <fullName evidence="1">Uncharacterized protein</fullName>
    </submittedName>
</protein>
<organism evidence="1 2">
    <name type="scientific">Theropithecus gelada</name>
    <name type="common">Gelada baboon</name>
    <dbReference type="NCBI Taxonomy" id="9565"/>
    <lineage>
        <taxon>Eukaryota</taxon>
        <taxon>Metazoa</taxon>
        <taxon>Chordata</taxon>
        <taxon>Craniata</taxon>
        <taxon>Vertebrata</taxon>
        <taxon>Euteleostomi</taxon>
        <taxon>Mammalia</taxon>
        <taxon>Eutheria</taxon>
        <taxon>Euarchontoglires</taxon>
        <taxon>Primates</taxon>
        <taxon>Haplorrhini</taxon>
        <taxon>Catarrhini</taxon>
        <taxon>Cercopithecidae</taxon>
        <taxon>Cercopithecinae</taxon>
        <taxon>Theropithecus</taxon>
    </lineage>
</organism>
<reference evidence="1" key="2">
    <citation type="submission" date="2025-08" db="UniProtKB">
        <authorList>
            <consortium name="Ensembl"/>
        </authorList>
    </citation>
    <scope>IDENTIFICATION</scope>
</reference>
<evidence type="ECO:0000313" key="2">
    <source>
        <dbReference type="Proteomes" id="UP000694411"/>
    </source>
</evidence>
<reference evidence="1" key="1">
    <citation type="submission" date="2018-05" db="EMBL/GenBank/DDBJ databases">
        <title>Whole genome of Theropithecus gelada.</title>
        <authorList>
            <person name="Chiou K.L."/>
            <person name="Snyder-Mackler N."/>
        </authorList>
    </citation>
    <scope>NUCLEOTIDE SEQUENCE [LARGE SCALE GENOMIC DNA]</scope>
</reference>
<dbReference type="AlphaFoldDB" id="A0A8D2EL36"/>
<reference evidence="1" key="3">
    <citation type="submission" date="2025-09" db="UniProtKB">
        <authorList>
            <consortium name="Ensembl"/>
        </authorList>
    </citation>
    <scope>IDENTIFICATION</scope>
</reference>
<name>A0A8D2EL36_THEGE</name>
<dbReference type="Proteomes" id="UP000694411">
    <property type="component" value="Chromosome 19"/>
</dbReference>
<evidence type="ECO:0000313" key="1">
    <source>
        <dbReference type="Ensembl" id="ENSTGEP00000010206.1"/>
    </source>
</evidence>
<proteinExistence type="predicted"/>
<keyword evidence="2" id="KW-1185">Reference proteome</keyword>
<dbReference type="Ensembl" id="ENSTGET00000012300.1">
    <property type="protein sequence ID" value="ENSTGEP00000010206.1"/>
    <property type="gene ID" value="ENSTGEG00000008378.1"/>
</dbReference>